<dbReference type="OrthoDB" id="2489132at2"/>
<dbReference type="GO" id="GO:0016020">
    <property type="term" value="C:membrane"/>
    <property type="evidence" value="ECO:0007669"/>
    <property type="project" value="UniProtKB-SubCell"/>
</dbReference>
<comment type="caution">
    <text evidence="8">The sequence shown here is derived from an EMBL/GenBank/DDBJ whole genome shotgun (WGS) entry which is preliminary data.</text>
</comment>
<evidence type="ECO:0000256" key="2">
    <source>
        <dbReference type="ARBA" id="ARBA00023224"/>
    </source>
</evidence>
<dbReference type="GO" id="GO:0007165">
    <property type="term" value="P:signal transduction"/>
    <property type="evidence" value="ECO:0007669"/>
    <property type="project" value="UniProtKB-KW"/>
</dbReference>
<organism evidence="8 9">
    <name type="scientific">Gallaecimonas xiamenensis 3-C-1</name>
    <dbReference type="NCBI Taxonomy" id="745411"/>
    <lineage>
        <taxon>Bacteria</taxon>
        <taxon>Pseudomonadati</taxon>
        <taxon>Pseudomonadota</taxon>
        <taxon>Gammaproteobacteria</taxon>
        <taxon>Enterobacterales</taxon>
        <taxon>Gallaecimonadaceae</taxon>
        <taxon>Gallaecimonas</taxon>
    </lineage>
</organism>
<evidence type="ECO:0000256" key="1">
    <source>
        <dbReference type="ARBA" id="ARBA00004370"/>
    </source>
</evidence>
<dbReference type="SUPFAM" id="SSF58104">
    <property type="entry name" value="Methyl-accepting chemotaxis protein (MCP) signaling domain"/>
    <property type="match status" value="1"/>
</dbReference>
<keyword evidence="6" id="KW-0472">Membrane</keyword>
<gene>
    <name evidence="8" type="ORF">B3C1_14480</name>
</gene>
<dbReference type="GO" id="GO:0006935">
    <property type="term" value="P:chemotaxis"/>
    <property type="evidence" value="ECO:0007669"/>
    <property type="project" value="InterPro"/>
</dbReference>
<dbReference type="AlphaFoldDB" id="K2J4R5"/>
<keyword evidence="6" id="KW-1133">Transmembrane helix</keyword>
<dbReference type="Gene3D" id="1.10.287.950">
    <property type="entry name" value="Methyl-accepting chemotaxis protein"/>
    <property type="match status" value="1"/>
</dbReference>
<dbReference type="PANTHER" id="PTHR32089">
    <property type="entry name" value="METHYL-ACCEPTING CHEMOTAXIS PROTEIN MCPB"/>
    <property type="match status" value="1"/>
</dbReference>
<protein>
    <submittedName>
        <fullName evidence="8">Methyl-accepting chemotaxis protein</fullName>
    </submittedName>
</protein>
<dbReference type="GO" id="GO:0004888">
    <property type="term" value="F:transmembrane signaling receptor activity"/>
    <property type="evidence" value="ECO:0007669"/>
    <property type="project" value="InterPro"/>
</dbReference>
<dbReference type="SMART" id="SM00283">
    <property type="entry name" value="MA"/>
    <property type="match status" value="1"/>
</dbReference>
<evidence type="ECO:0000313" key="9">
    <source>
        <dbReference type="Proteomes" id="UP000006755"/>
    </source>
</evidence>
<dbReference type="PRINTS" id="PR00260">
    <property type="entry name" value="CHEMTRNSDUCR"/>
</dbReference>
<evidence type="ECO:0000259" key="7">
    <source>
        <dbReference type="PROSITE" id="PS50111"/>
    </source>
</evidence>
<comment type="subcellular location">
    <subcellularLocation>
        <location evidence="1">Membrane</location>
    </subcellularLocation>
</comment>
<dbReference type="EMBL" id="AMRI01000022">
    <property type="protein sequence ID" value="EKE69902.1"/>
    <property type="molecule type" value="Genomic_DNA"/>
</dbReference>
<evidence type="ECO:0000256" key="6">
    <source>
        <dbReference type="SAM" id="Phobius"/>
    </source>
</evidence>
<feature type="transmembrane region" description="Helical" evidence="6">
    <location>
        <begin position="35"/>
        <end position="53"/>
    </location>
</feature>
<keyword evidence="9" id="KW-1185">Reference proteome</keyword>
<dbReference type="Proteomes" id="UP000006755">
    <property type="component" value="Unassembled WGS sequence"/>
</dbReference>
<dbReference type="RefSeq" id="WP_008485732.1">
    <property type="nucleotide sequence ID" value="NZ_AMRI01000022.1"/>
</dbReference>
<keyword evidence="5" id="KW-0175">Coiled coil</keyword>
<dbReference type="PROSITE" id="PS50111">
    <property type="entry name" value="CHEMOTAXIS_TRANSDUC_2"/>
    <property type="match status" value="1"/>
</dbReference>
<feature type="domain" description="Methyl-accepting transducer" evidence="7">
    <location>
        <begin position="76"/>
        <end position="312"/>
    </location>
</feature>
<dbReference type="STRING" id="745411.B3C1_14480"/>
<evidence type="ECO:0000256" key="4">
    <source>
        <dbReference type="PROSITE-ProRule" id="PRU00284"/>
    </source>
</evidence>
<dbReference type="Pfam" id="PF00015">
    <property type="entry name" value="MCPsignal"/>
    <property type="match status" value="1"/>
</dbReference>
<evidence type="ECO:0000256" key="5">
    <source>
        <dbReference type="SAM" id="Coils"/>
    </source>
</evidence>
<reference evidence="8 9" key="1">
    <citation type="journal article" date="2012" name="J. Bacteriol.">
        <title>Genome Sequence of Gallaecimonas xiamenensis Type Strain 3-C-1.</title>
        <authorList>
            <person name="Lai Q."/>
            <person name="Wang L."/>
            <person name="Wang W."/>
            <person name="Shao Z."/>
        </authorList>
    </citation>
    <scope>NUCLEOTIDE SEQUENCE [LARGE SCALE GENOMIC DNA]</scope>
    <source>
        <strain evidence="8 9">3-C-1</strain>
    </source>
</reference>
<evidence type="ECO:0000256" key="3">
    <source>
        <dbReference type="ARBA" id="ARBA00029447"/>
    </source>
</evidence>
<name>K2J4R5_9GAMM</name>
<proteinExistence type="inferred from homology"/>
<dbReference type="InterPro" id="IPR004089">
    <property type="entry name" value="MCPsignal_dom"/>
</dbReference>
<feature type="transmembrane region" description="Helical" evidence="6">
    <location>
        <begin position="12"/>
        <end position="29"/>
    </location>
</feature>
<evidence type="ECO:0000313" key="8">
    <source>
        <dbReference type="EMBL" id="EKE69902.1"/>
    </source>
</evidence>
<accession>K2J4R5</accession>
<dbReference type="eggNOG" id="COG0840">
    <property type="taxonomic scope" value="Bacteria"/>
</dbReference>
<dbReference type="PATRIC" id="fig|745411.4.peg.2848"/>
<dbReference type="InterPro" id="IPR004090">
    <property type="entry name" value="Chemotax_Me-accpt_rcpt"/>
</dbReference>
<keyword evidence="2 4" id="KW-0807">Transducer</keyword>
<keyword evidence="6" id="KW-0812">Transmembrane</keyword>
<dbReference type="PANTHER" id="PTHR32089:SF112">
    <property type="entry name" value="LYSOZYME-LIKE PROTEIN-RELATED"/>
    <property type="match status" value="1"/>
</dbReference>
<sequence>MSASQGAFKSSALPAILLVVIVGLTAALSHHLLKSPWWTLVLTGAAAALFWLWRQPQPLAEPGQGSNLPAHSIIQAASLMAIESANASHFVDGIKAHLGQQKQVAALILERVEGLETSAQAMQEAAREANQEVAAAAQAADQGQAQMNELSAVREEQLQRLGSAQAQAEKLKEQSASIQGITQAIDQLADQTNMLALNAAIEAARAGDQGRGFAVVAEEVRHLAQQTSQATRNIEQLLGTMVEQTQEVAQAMDALQAVDTRMSALTADVSAQLAEVSKRMAQAKDSATTMAALQQDFGRDNSGIGDQVETLHGSMGAIEHAIGEASGRILELSTHTEGIFVALRHCELDDRHSQMARLAQEGAEAIGQVLEQAMAQGAISEQALFRFQYQPIEGTDPPKFHSPFDQLTDRLFPDIQEPLLGRCQGAIYAGAVDINGYFPTHNRQFSQPLTGNKEKDIASNRTKRIFNDRTGSRCGNHTEPFLLQTYKRDTGEVMHDVSAPIYVRGQHWGGFRIGYLSQ</sequence>
<comment type="similarity">
    <text evidence="3">Belongs to the methyl-accepting chemotaxis (MCP) protein family.</text>
</comment>
<feature type="coiled-coil region" evidence="5">
    <location>
        <begin position="112"/>
        <end position="174"/>
    </location>
</feature>